<reference evidence="2 3" key="1">
    <citation type="submission" date="2014-03" db="EMBL/GenBank/DDBJ databases">
        <title>Bradyrhizobium valentinum sp. nov., isolated from effective nodules of Lupinus mariae-josephae, a lupine endemic of basic-lime soils in Eastern Spain.</title>
        <authorList>
            <person name="Duran D."/>
            <person name="Rey L."/>
            <person name="Navarro A."/>
            <person name="Busquets A."/>
            <person name="Imperial J."/>
            <person name="Ruiz-Argueso T."/>
        </authorList>
    </citation>
    <scope>NUCLEOTIDE SEQUENCE [LARGE SCALE GENOMIC DNA]</scope>
    <source>
        <strain evidence="2 3">LmjM3</strain>
    </source>
</reference>
<dbReference type="InterPro" id="IPR050289">
    <property type="entry name" value="TorD/DmsD_chaperones"/>
</dbReference>
<organism evidence="2 3">
    <name type="scientific">Bradyrhizobium valentinum</name>
    <dbReference type="NCBI Taxonomy" id="1518501"/>
    <lineage>
        <taxon>Bacteria</taxon>
        <taxon>Pseudomonadati</taxon>
        <taxon>Pseudomonadota</taxon>
        <taxon>Alphaproteobacteria</taxon>
        <taxon>Hyphomicrobiales</taxon>
        <taxon>Nitrobacteraceae</taxon>
        <taxon>Bradyrhizobium</taxon>
    </lineage>
</organism>
<dbReference type="PANTHER" id="PTHR34227:SF1">
    <property type="entry name" value="DIMETHYL SULFOXIDE REDUCTASE CHAPERONE-RELATED"/>
    <property type="match status" value="1"/>
</dbReference>
<sequence>MPDTRQIDEIDRARAQEYALLAALLSHSPDTQMIERLSRLTGDTTQLGAAHAELSAAAAGVPPEQIEREHFDLFVGLGRGQLFPYASYYLTGYLHGRPLARLRQALKQIGIERTEENSEPEDHAAVLFEVMAGLTSGQIIAPRETDRDIFENHIKPWIGRFFSDLEHAESTPFYVSVGKLGRIFMEIEAEAFLRSS</sequence>
<accession>A0A0R3L877</accession>
<evidence type="ECO:0000313" key="2">
    <source>
        <dbReference type="EMBL" id="KRR03406.1"/>
    </source>
</evidence>
<keyword evidence="3" id="KW-1185">Reference proteome</keyword>
<dbReference type="Proteomes" id="UP000051913">
    <property type="component" value="Unassembled WGS sequence"/>
</dbReference>
<evidence type="ECO:0000256" key="1">
    <source>
        <dbReference type="ARBA" id="ARBA00023186"/>
    </source>
</evidence>
<evidence type="ECO:0000313" key="3">
    <source>
        <dbReference type="Proteomes" id="UP000051913"/>
    </source>
</evidence>
<gene>
    <name evidence="2" type="ORF">CP49_10070</name>
</gene>
<dbReference type="InterPro" id="IPR036411">
    <property type="entry name" value="TorD-like_sf"/>
</dbReference>
<dbReference type="SUPFAM" id="SSF89155">
    <property type="entry name" value="TorD-like"/>
    <property type="match status" value="1"/>
</dbReference>
<dbReference type="InterPro" id="IPR020945">
    <property type="entry name" value="DMSO/NO3_reduct_chaperone"/>
</dbReference>
<dbReference type="Gene3D" id="1.10.3480.10">
    <property type="entry name" value="TorD-like"/>
    <property type="match status" value="1"/>
</dbReference>
<dbReference type="EMBL" id="LLXX01000141">
    <property type="protein sequence ID" value="KRR03406.1"/>
    <property type="molecule type" value="Genomic_DNA"/>
</dbReference>
<protein>
    <recommendedName>
        <fullName evidence="4">Molecular chaperone TorD</fullName>
    </recommendedName>
</protein>
<comment type="caution">
    <text evidence="2">The sequence shown here is derived from an EMBL/GenBank/DDBJ whole genome shotgun (WGS) entry which is preliminary data.</text>
</comment>
<keyword evidence="1" id="KW-0143">Chaperone</keyword>
<name>A0A0R3L877_9BRAD</name>
<dbReference type="Pfam" id="PF02613">
    <property type="entry name" value="Nitrate_red_del"/>
    <property type="match status" value="1"/>
</dbReference>
<dbReference type="PANTHER" id="PTHR34227">
    <property type="entry name" value="CHAPERONE PROTEIN YCDY"/>
    <property type="match status" value="1"/>
</dbReference>
<dbReference type="AlphaFoldDB" id="A0A0R3L877"/>
<evidence type="ECO:0008006" key="4">
    <source>
        <dbReference type="Google" id="ProtNLM"/>
    </source>
</evidence>
<dbReference type="STRING" id="1518501.CQ10_17345"/>
<proteinExistence type="predicted"/>